<dbReference type="Proteomes" id="UP000065807">
    <property type="component" value="Chromosome"/>
</dbReference>
<dbReference type="AlphaFoldDB" id="A0A0K2SMC9"/>
<dbReference type="EMBL" id="AP014924">
    <property type="protein sequence ID" value="BAS28147.1"/>
    <property type="molecule type" value="Genomic_DNA"/>
</dbReference>
<organism evidence="1 2">
    <name type="scientific">Limnochorda pilosa</name>
    <dbReference type="NCBI Taxonomy" id="1555112"/>
    <lineage>
        <taxon>Bacteria</taxon>
        <taxon>Bacillati</taxon>
        <taxon>Bacillota</taxon>
        <taxon>Limnochordia</taxon>
        <taxon>Limnochordales</taxon>
        <taxon>Limnochordaceae</taxon>
        <taxon>Limnochorda</taxon>
    </lineage>
</organism>
<evidence type="ECO:0000313" key="2">
    <source>
        <dbReference type="Proteomes" id="UP000065807"/>
    </source>
</evidence>
<evidence type="ECO:0000313" key="1">
    <source>
        <dbReference type="EMBL" id="BAS28147.1"/>
    </source>
</evidence>
<sequence length="280" mass="30990">MGRLRRIFFAPELAGCYRPMRHSLAPDEELVVGGVNPILHTVVHSVLETQRASGDPPELIQCLDALTEAGLSASQALHVVGTQLLEEFWIVLHQQRPADNERYARRLRLVARAAAEGEAFQEVLQRTGRNDPCPCGSGRKFKKCCQALLPLPSLGRGAGLLLLEGGGEYVDDLSALDLPQEHPRVRLRNMDAVARALFSDFFDPEGALRAYQAMLPVADERDAFREATTVSARTWGTWRNITTVTWLRTSPDARLRGHVGPLGRSRCFRSLSRRSQGGMG</sequence>
<evidence type="ECO:0008006" key="3">
    <source>
        <dbReference type="Google" id="ProtNLM"/>
    </source>
</evidence>
<dbReference type="InterPro" id="IPR004027">
    <property type="entry name" value="SEC_C_motif"/>
</dbReference>
<dbReference type="SUPFAM" id="SSF103642">
    <property type="entry name" value="Sec-C motif"/>
    <property type="match status" value="1"/>
</dbReference>
<reference evidence="2" key="2">
    <citation type="journal article" date="2016" name="Int. J. Syst. Evol. Microbiol.">
        <title>Complete genome sequence and cell structure of Limnochorda pilosa, a Gram-negative spore-former within the phylum Firmicutes.</title>
        <authorList>
            <person name="Watanabe M."/>
            <person name="Kojima H."/>
            <person name="Fukui M."/>
        </authorList>
    </citation>
    <scope>NUCLEOTIDE SEQUENCE [LARGE SCALE GENOMIC DNA]</scope>
    <source>
        <strain evidence="2">HC45</strain>
    </source>
</reference>
<proteinExistence type="predicted"/>
<dbReference type="Pfam" id="PF08897">
    <property type="entry name" value="DUF1841"/>
    <property type="match status" value="1"/>
</dbReference>
<dbReference type="PATRIC" id="fig|1555112.3.peg.2353"/>
<reference evidence="2" key="1">
    <citation type="submission" date="2015-07" db="EMBL/GenBank/DDBJ databases">
        <title>Complete genome sequence and phylogenetic analysis of Limnochorda pilosa.</title>
        <authorList>
            <person name="Watanabe M."/>
            <person name="Kojima H."/>
            <person name="Fukui M."/>
        </authorList>
    </citation>
    <scope>NUCLEOTIDE SEQUENCE [LARGE SCALE GENOMIC DNA]</scope>
    <source>
        <strain evidence="2">HC45</strain>
    </source>
</reference>
<dbReference type="Gene3D" id="3.10.450.50">
    <property type="match status" value="1"/>
</dbReference>
<name>A0A0K2SMC9_LIMPI</name>
<dbReference type="KEGG" id="lpil:LIP_2306"/>
<dbReference type="InterPro" id="IPR014993">
    <property type="entry name" value="DUF1841"/>
</dbReference>
<keyword evidence="2" id="KW-1185">Reference proteome</keyword>
<accession>A0A0K2SMC9</accession>
<dbReference type="Pfam" id="PF02810">
    <property type="entry name" value="SEC-C"/>
    <property type="match status" value="1"/>
</dbReference>
<protein>
    <recommendedName>
        <fullName evidence="3">SEC-C motif-containing protein</fullName>
    </recommendedName>
</protein>
<dbReference type="STRING" id="1555112.LIP_2306"/>
<gene>
    <name evidence="1" type="ORF">LIP_2306</name>
</gene>